<comment type="subcellular location">
    <subcellularLocation>
        <location evidence="1">Membrane</location>
        <topology evidence="1">Multi-pass membrane protein</topology>
    </subcellularLocation>
</comment>
<feature type="signal peptide" evidence="7">
    <location>
        <begin position="1"/>
        <end position="26"/>
    </location>
</feature>
<evidence type="ECO:0000256" key="2">
    <source>
        <dbReference type="ARBA" id="ARBA00009012"/>
    </source>
</evidence>
<dbReference type="Proteomes" id="UP000295334">
    <property type="component" value="Unassembled WGS sequence"/>
</dbReference>
<proteinExistence type="inferred from homology"/>
<dbReference type="InterPro" id="IPR002794">
    <property type="entry name" value="DUF92_TMEM19"/>
</dbReference>
<accession>A0A4R1BPK7</accession>
<evidence type="ECO:0000256" key="4">
    <source>
        <dbReference type="ARBA" id="ARBA00022989"/>
    </source>
</evidence>
<evidence type="ECO:0000256" key="1">
    <source>
        <dbReference type="ARBA" id="ARBA00004141"/>
    </source>
</evidence>
<dbReference type="EMBL" id="SJZI01000001">
    <property type="protein sequence ID" value="TCJ19623.1"/>
    <property type="molecule type" value="Genomic_DNA"/>
</dbReference>
<protein>
    <submittedName>
        <fullName evidence="8">DUF92 domain-containing protein</fullName>
    </submittedName>
</protein>
<feature type="transmembrane region" description="Helical" evidence="6">
    <location>
        <begin position="188"/>
        <end position="211"/>
    </location>
</feature>
<dbReference type="PANTHER" id="PTHR13353">
    <property type="entry name" value="TRANSMEMBRANE PROTEIN 19"/>
    <property type="match status" value="1"/>
</dbReference>
<keyword evidence="3 6" id="KW-0812">Transmembrane</keyword>
<feature type="transmembrane region" description="Helical" evidence="6">
    <location>
        <begin position="38"/>
        <end position="58"/>
    </location>
</feature>
<evidence type="ECO:0000313" key="9">
    <source>
        <dbReference type="Proteomes" id="UP000295334"/>
    </source>
</evidence>
<comment type="similarity">
    <text evidence="2">Belongs to the TMEM19 family.</text>
</comment>
<keyword evidence="9" id="KW-1185">Reference proteome</keyword>
<evidence type="ECO:0000256" key="3">
    <source>
        <dbReference type="ARBA" id="ARBA00022692"/>
    </source>
</evidence>
<comment type="caution">
    <text evidence="8">The sequence shown here is derived from an EMBL/GenBank/DDBJ whole genome shotgun (WGS) entry which is preliminary data.</text>
</comment>
<evidence type="ECO:0000256" key="7">
    <source>
        <dbReference type="SAM" id="SignalP"/>
    </source>
</evidence>
<keyword evidence="4 6" id="KW-1133">Transmembrane helix</keyword>
<gene>
    <name evidence="8" type="ORF">EPD60_00435</name>
</gene>
<feature type="transmembrane region" description="Helical" evidence="6">
    <location>
        <begin position="223"/>
        <end position="241"/>
    </location>
</feature>
<feature type="chain" id="PRO_5020432616" evidence="7">
    <location>
        <begin position="27"/>
        <end position="242"/>
    </location>
</feature>
<evidence type="ECO:0000256" key="5">
    <source>
        <dbReference type="ARBA" id="ARBA00023136"/>
    </source>
</evidence>
<evidence type="ECO:0000256" key="6">
    <source>
        <dbReference type="SAM" id="Phobius"/>
    </source>
</evidence>
<dbReference type="OrthoDB" id="9770047at2"/>
<keyword evidence="5 6" id="KW-0472">Membrane</keyword>
<organism evidence="8 9">
    <name type="scientific">Flaviaesturariibacter flavus</name>
    <dbReference type="NCBI Taxonomy" id="2502780"/>
    <lineage>
        <taxon>Bacteria</taxon>
        <taxon>Pseudomonadati</taxon>
        <taxon>Bacteroidota</taxon>
        <taxon>Chitinophagia</taxon>
        <taxon>Chitinophagales</taxon>
        <taxon>Chitinophagaceae</taxon>
        <taxon>Flaviaestuariibacter</taxon>
    </lineage>
</organism>
<feature type="transmembrane region" description="Helical" evidence="6">
    <location>
        <begin position="162"/>
        <end position="182"/>
    </location>
</feature>
<reference evidence="8 9" key="1">
    <citation type="submission" date="2019-03" db="EMBL/GenBank/DDBJ databases">
        <authorList>
            <person name="Kim M.K.M."/>
        </authorList>
    </citation>
    <scope>NUCLEOTIDE SEQUENCE [LARGE SCALE GENOMIC DNA]</scope>
    <source>
        <strain evidence="8 9">17J68-12</strain>
    </source>
</reference>
<evidence type="ECO:0000313" key="8">
    <source>
        <dbReference type="EMBL" id="TCJ19623.1"/>
    </source>
</evidence>
<dbReference type="PANTHER" id="PTHR13353:SF5">
    <property type="entry name" value="TRANSMEMBRANE PROTEIN 19"/>
    <property type="match status" value="1"/>
</dbReference>
<dbReference type="Pfam" id="PF01940">
    <property type="entry name" value="DUF92"/>
    <property type="match status" value="1"/>
</dbReference>
<dbReference type="AlphaFoldDB" id="A0A4R1BPK7"/>
<sequence length="242" mass="24810">MFSYVIILAAALLAVLLRKLTPAAGAAGAAVAVFMYLGLGYCGLALLGAFFLLGTAATSYKGAWKQELGLREAAGGRRVAQVLANGGAAATAALGAAVAGRYHRPGWVIDPSRVHLLQVMAASALSAATADTLASELGNVFGRNYFDLRSLRRGTRGADGVVSLEGTVAGFTGSCVIAAIYYCGLHQSIRAALVIVAAGTFGNLLDSWLGATLQRSGRLSNDGVNFFNTLAAALFAALLLLL</sequence>
<name>A0A4R1BPK7_9BACT</name>
<dbReference type="RefSeq" id="WP_131445589.1">
    <property type="nucleotide sequence ID" value="NZ_SJZI01000001.1"/>
</dbReference>
<dbReference type="GO" id="GO:0016020">
    <property type="term" value="C:membrane"/>
    <property type="evidence" value="ECO:0007669"/>
    <property type="project" value="UniProtKB-SubCell"/>
</dbReference>
<keyword evidence="7" id="KW-0732">Signal</keyword>